<feature type="domain" description="Conserved hypothetical protein CHP02679 N terminus" evidence="2">
    <location>
        <begin position="48"/>
        <end position="137"/>
    </location>
</feature>
<comment type="caution">
    <text evidence="3">The sequence shown here is derived from an EMBL/GenBank/DDBJ whole genome shotgun (WGS) entry which is preliminary data.</text>
</comment>
<reference evidence="3" key="1">
    <citation type="submission" date="2021-10" db="EMBL/GenBank/DDBJ databases">
        <title>Anaerobic single-cell dispensing facilitates the cultivation of human gut bacteria.</title>
        <authorList>
            <person name="Afrizal A."/>
        </authorList>
    </citation>
    <scope>NUCLEOTIDE SEQUENCE</scope>
    <source>
        <strain evidence="3">CLA-AA-H215</strain>
    </source>
</reference>
<dbReference type="Pfam" id="PF11796">
    <property type="entry name" value="DUF3323"/>
    <property type="match status" value="2"/>
</dbReference>
<feature type="domain" description="DUF2399" evidence="1">
    <location>
        <begin position="352"/>
        <end position="484"/>
    </location>
</feature>
<accession>A0AAE3JGR9</accession>
<dbReference type="GO" id="GO:0005694">
    <property type="term" value="C:chromosome"/>
    <property type="evidence" value="ECO:0007669"/>
    <property type="project" value="InterPro"/>
</dbReference>
<keyword evidence="4" id="KW-1185">Reference proteome</keyword>
<dbReference type="RefSeq" id="WP_308454557.1">
    <property type="nucleotide sequence ID" value="NZ_JAJEQR010000049.1"/>
</dbReference>
<gene>
    <name evidence="3" type="ORF">LKD81_13880</name>
</gene>
<organism evidence="3 4">
    <name type="scientific">Hominifimenecus microfluidus</name>
    <dbReference type="NCBI Taxonomy" id="2885348"/>
    <lineage>
        <taxon>Bacteria</taxon>
        <taxon>Bacillati</taxon>
        <taxon>Bacillota</taxon>
        <taxon>Clostridia</taxon>
        <taxon>Lachnospirales</taxon>
        <taxon>Lachnospiraceae</taxon>
        <taxon>Hominifimenecus</taxon>
    </lineage>
</organism>
<dbReference type="InterPro" id="IPR024465">
    <property type="entry name" value="DUF2399"/>
</dbReference>
<dbReference type="EMBL" id="JAJEQR010000049">
    <property type="protein sequence ID" value="MCC2232072.1"/>
    <property type="molecule type" value="Genomic_DNA"/>
</dbReference>
<evidence type="ECO:0000259" key="2">
    <source>
        <dbReference type="Pfam" id="PF11796"/>
    </source>
</evidence>
<dbReference type="Gene3D" id="3.40.1360.10">
    <property type="match status" value="1"/>
</dbReference>
<feature type="domain" description="Conserved hypothetical protein CHP02679 N terminus" evidence="2">
    <location>
        <begin position="153"/>
        <end position="296"/>
    </location>
</feature>
<evidence type="ECO:0000313" key="3">
    <source>
        <dbReference type="EMBL" id="MCC2232072.1"/>
    </source>
</evidence>
<dbReference type="InterPro" id="IPR036078">
    <property type="entry name" value="Spo11/TopoVI_A_sf"/>
</dbReference>
<dbReference type="Proteomes" id="UP001198182">
    <property type="component" value="Unassembled WGS sequence"/>
</dbReference>
<protein>
    <submittedName>
        <fullName evidence="3">TIGR02679 domain-containing protein</fullName>
    </submittedName>
</protein>
<dbReference type="GO" id="GO:0003677">
    <property type="term" value="F:DNA binding"/>
    <property type="evidence" value="ECO:0007669"/>
    <property type="project" value="InterPro"/>
</dbReference>
<evidence type="ECO:0000313" key="4">
    <source>
        <dbReference type="Proteomes" id="UP001198182"/>
    </source>
</evidence>
<dbReference type="SUPFAM" id="SSF56726">
    <property type="entry name" value="DNA topoisomerase IV, alpha subunit"/>
    <property type="match status" value="1"/>
</dbReference>
<dbReference type="InterPro" id="IPR024466">
    <property type="entry name" value="CHP02679_N"/>
</dbReference>
<proteinExistence type="predicted"/>
<sequence length="493" mass="56979">MEKSKERHTVENNEKILSEALAYFHRSQVFRKLFLKFREKYISLGHFGGSVTLTGLTAEEKMALGGFLQKDYTKNRSVTVSAERMEKILAGTRFSSLTWDEILEAYFDGPIQSKKELLQKEEDARTLFFQVILEEFRRESTSKASAMNAGKEEASATKGTEAVIKKQLTKHNVEQWLQNALRDKNNTWKILLMQYQTNPEQLRLTLLAVMRAVFLFPVPEHYSSLPVFAADTTRDPHFFDTGTPGERLLTAFLAEHFPEEIPESGKNAEWHNRLYYRAGILKDDLSNDVLTYGIHASTENGPHPGIEGFLQMKEPMRLTLNTVSRLVKVCPQNPDETLVRWFTREHIFIKDQPVFIFENPAVFSALIRQYPQITAICGNGQPRLTTLALMDRMAASGCRFYYAGDYDPEGLVILQNLRQRYRDQLIPWKYSVEYYKKYQSDVIIPEASLKKLDRITIKELLPLAEAIRHDKKAAYQENMRKELLGKDQEEEEI</sequence>
<dbReference type="AlphaFoldDB" id="A0AAE3JGR9"/>
<name>A0AAE3JGR9_9FIRM</name>
<evidence type="ECO:0000259" key="1">
    <source>
        <dbReference type="Pfam" id="PF09664"/>
    </source>
</evidence>
<dbReference type="Pfam" id="PF09664">
    <property type="entry name" value="DUF2399"/>
    <property type="match status" value="1"/>
</dbReference>